<comment type="subcellular location">
    <subcellularLocation>
        <location evidence="1">Nucleus</location>
    </subcellularLocation>
</comment>
<dbReference type="PROSITE" id="PS51194">
    <property type="entry name" value="HELICASE_CTER"/>
    <property type="match status" value="1"/>
</dbReference>
<feature type="domain" description="Helicase ATP-binding" evidence="14">
    <location>
        <begin position="905"/>
        <end position="1086"/>
    </location>
</feature>
<dbReference type="SMART" id="SM00487">
    <property type="entry name" value="DEXDc"/>
    <property type="match status" value="1"/>
</dbReference>
<dbReference type="PANTHER" id="PTHR13710:SF153">
    <property type="entry name" value="RECQ-LIKE DNA HELICASE BLM"/>
    <property type="match status" value="1"/>
</dbReference>
<feature type="region of interest" description="Disordered" evidence="12">
    <location>
        <begin position="217"/>
        <end position="407"/>
    </location>
</feature>
<feature type="compositionally biased region" description="Basic and acidic residues" evidence="12">
    <location>
        <begin position="1643"/>
        <end position="1659"/>
    </location>
</feature>
<dbReference type="SMART" id="SM00956">
    <property type="entry name" value="RQC"/>
    <property type="match status" value="1"/>
</dbReference>
<keyword evidence="13" id="KW-0732">Signal</keyword>
<dbReference type="InterPro" id="IPR027417">
    <property type="entry name" value="P-loop_NTPase"/>
</dbReference>
<feature type="compositionally biased region" description="Acidic residues" evidence="12">
    <location>
        <begin position="1475"/>
        <end position="1484"/>
    </location>
</feature>
<evidence type="ECO:0000256" key="2">
    <source>
        <dbReference type="ARBA" id="ARBA00005446"/>
    </source>
</evidence>
<evidence type="ECO:0000256" key="9">
    <source>
        <dbReference type="ARBA" id="ARBA00023242"/>
    </source>
</evidence>
<dbReference type="EC" id="5.6.2.4" evidence="11"/>
<dbReference type="Pfam" id="PF00270">
    <property type="entry name" value="DEAD"/>
    <property type="match status" value="1"/>
</dbReference>
<keyword evidence="7" id="KW-0238">DNA-binding</keyword>
<feature type="chain" id="PRO_5040357564" description="DNA 3'-5' helicase" evidence="13">
    <location>
        <begin position="25"/>
        <end position="1779"/>
    </location>
</feature>
<comment type="caution">
    <text evidence="16">The sequence shown here is derived from an EMBL/GenBank/DDBJ whole genome shotgun (WGS) entry which is preliminary data.</text>
</comment>
<feature type="region of interest" description="Disordered" evidence="12">
    <location>
        <begin position="1626"/>
        <end position="1779"/>
    </location>
</feature>
<feature type="compositionally biased region" description="Basic and acidic residues" evidence="12">
    <location>
        <begin position="254"/>
        <end position="270"/>
    </location>
</feature>
<dbReference type="FunFam" id="3.40.50.300:FF:001975">
    <property type="entry name" value="ATP-dependent DNA helicase"/>
    <property type="match status" value="1"/>
</dbReference>
<evidence type="ECO:0000259" key="15">
    <source>
        <dbReference type="PROSITE" id="PS51194"/>
    </source>
</evidence>
<comment type="catalytic activity">
    <reaction evidence="10">
        <text>Couples ATP hydrolysis with the unwinding of duplex DNA by translocating in the 3'-5' direction.</text>
        <dbReference type="EC" id="5.6.2.4"/>
    </reaction>
</comment>
<feature type="compositionally biased region" description="Acidic residues" evidence="12">
    <location>
        <begin position="302"/>
        <end position="315"/>
    </location>
</feature>
<feature type="compositionally biased region" description="Basic and acidic residues" evidence="12">
    <location>
        <begin position="284"/>
        <end position="295"/>
    </location>
</feature>
<dbReference type="CDD" id="cd17920">
    <property type="entry name" value="DEXHc_RecQ"/>
    <property type="match status" value="1"/>
</dbReference>
<feature type="region of interest" description="Disordered" evidence="12">
    <location>
        <begin position="51"/>
        <end position="188"/>
    </location>
</feature>
<feature type="signal peptide" evidence="13">
    <location>
        <begin position="1"/>
        <end position="24"/>
    </location>
</feature>
<proteinExistence type="inferred from homology"/>
<dbReference type="PROSITE" id="PS51192">
    <property type="entry name" value="HELICASE_ATP_BIND_1"/>
    <property type="match status" value="1"/>
</dbReference>
<feature type="compositionally biased region" description="Polar residues" evidence="12">
    <location>
        <begin position="1438"/>
        <end position="1469"/>
    </location>
</feature>
<feature type="compositionally biased region" description="Gly residues" evidence="12">
    <location>
        <begin position="1764"/>
        <end position="1779"/>
    </location>
</feature>
<evidence type="ECO:0000259" key="14">
    <source>
        <dbReference type="PROSITE" id="PS51192"/>
    </source>
</evidence>
<dbReference type="InterPro" id="IPR001650">
    <property type="entry name" value="Helicase_C-like"/>
</dbReference>
<feature type="compositionally biased region" description="Polar residues" evidence="12">
    <location>
        <begin position="332"/>
        <end position="344"/>
    </location>
</feature>
<feature type="region of interest" description="Disordered" evidence="12">
    <location>
        <begin position="790"/>
        <end position="818"/>
    </location>
</feature>
<dbReference type="Pfam" id="PF09382">
    <property type="entry name" value="RQC"/>
    <property type="match status" value="1"/>
</dbReference>
<feature type="region of interest" description="Disordered" evidence="12">
    <location>
        <begin position="1415"/>
        <end position="1516"/>
    </location>
</feature>
<dbReference type="Pfam" id="PF00271">
    <property type="entry name" value="Helicase_C"/>
    <property type="match status" value="1"/>
</dbReference>
<comment type="similarity">
    <text evidence="2">Belongs to the helicase family. RecQ subfamily.</text>
</comment>
<evidence type="ECO:0000256" key="12">
    <source>
        <dbReference type="SAM" id="MobiDB-lite"/>
    </source>
</evidence>
<evidence type="ECO:0000256" key="8">
    <source>
        <dbReference type="ARBA" id="ARBA00023235"/>
    </source>
</evidence>
<feature type="region of interest" description="Disordered" evidence="12">
    <location>
        <begin position="441"/>
        <end position="497"/>
    </location>
</feature>
<keyword evidence="9" id="KW-0539">Nucleus</keyword>
<feature type="compositionally biased region" description="Low complexity" evidence="12">
    <location>
        <begin position="122"/>
        <end position="137"/>
    </location>
</feature>
<keyword evidence="5" id="KW-0347">Helicase</keyword>
<dbReference type="GO" id="GO:0003677">
    <property type="term" value="F:DNA binding"/>
    <property type="evidence" value="ECO:0007669"/>
    <property type="project" value="UniProtKB-KW"/>
</dbReference>
<keyword evidence="3" id="KW-0547">Nucleotide-binding</keyword>
<evidence type="ECO:0000256" key="4">
    <source>
        <dbReference type="ARBA" id="ARBA00022801"/>
    </source>
</evidence>
<feature type="compositionally biased region" description="Polar residues" evidence="12">
    <location>
        <begin position="353"/>
        <end position="388"/>
    </location>
</feature>
<feature type="compositionally biased region" description="Basic residues" evidence="12">
    <location>
        <begin position="389"/>
        <end position="398"/>
    </location>
</feature>
<dbReference type="GO" id="GO:0005694">
    <property type="term" value="C:chromosome"/>
    <property type="evidence" value="ECO:0007669"/>
    <property type="project" value="TreeGrafter"/>
</dbReference>
<dbReference type="Pfam" id="PF16124">
    <property type="entry name" value="RecQ_Zn_bind"/>
    <property type="match status" value="1"/>
</dbReference>
<evidence type="ECO:0000256" key="13">
    <source>
        <dbReference type="SAM" id="SignalP"/>
    </source>
</evidence>
<name>A0A9N9PMX5_9HELO</name>
<dbReference type="PROSITE" id="PS00690">
    <property type="entry name" value="DEAH_ATP_HELICASE"/>
    <property type="match status" value="1"/>
</dbReference>
<dbReference type="GO" id="GO:0043138">
    <property type="term" value="F:3'-5' DNA helicase activity"/>
    <property type="evidence" value="ECO:0007669"/>
    <property type="project" value="UniProtKB-EC"/>
</dbReference>
<dbReference type="Proteomes" id="UP000696280">
    <property type="component" value="Unassembled WGS sequence"/>
</dbReference>
<dbReference type="GO" id="GO:0000724">
    <property type="term" value="P:double-strand break repair via homologous recombination"/>
    <property type="evidence" value="ECO:0007669"/>
    <property type="project" value="TreeGrafter"/>
</dbReference>
<keyword evidence="4" id="KW-0378">Hydrolase</keyword>
<dbReference type="InterPro" id="IPR004589">
    <property type="entry name" value="DNA_helicase_ATP-dep_RecQ"/>
</dbReference>
<feature type="region of interest" description="Disordered" evidence="12">
    <location>
        <begin position="830"/>
        <end position="864"/>
    </location>
</feature>
<evidence type="ECO:0000256" key="6">
    <source>
        <dbReference type="ARBA" id="ARBA00022840"/>
    </source>
</evidence>
<organism evidence="16 17">
    <name type="scientific">Hymenoscyphus fraxineus</name>
    <dbReference type="NCBI Taxonomy" id="746836"/>
    <lineage>
        <taxon>Eukaryota</taxon>
        <taxon>Fungi</taxon>
        <taxon>Dikarya</taxon>
        <taxon>Ascomycota</taxon>
        <taxon>Pezizomycotina</taxon>
        <taxon>Leotiomycetes</taxon>
        <taxon>Helotiales</taxon>
        <taxon>Helotiaceae</taxon>
        <taxon>Hymenoscyphus</taxon>
    </lineage>
</organism>
<dbReference type="EMBL" id="CAJVRL010000096">
    <property type="protein sequence ID" value="CAG8960139.1"/>
    <property type="molecule type" value="Genomic_DNA"/>
</dbReference>
<dbReference type="Gene3D" id="1.10.10.10">
    <property type="entry name" value="Winged helix-like DNA-binding domain superfamily/Winged helix DNA-binding domain"/>
    <property type="match status" value="1"/>
</dbReference>
<evidence type="ECO:0000256" key="10">
    <source>
        <dbReference type="ARBA" id="ARBA00034617"/>
    </source>
</evidence>
<feature type="compositionally biased region" description="Acidic residues" evidence="12">
    <location>
        <begin position="1626"/>
        <end position="1642"/>
    </location>
</feature>
<feature type="compositionally biased region" description="Low complexity" evidence="12">
    <location>
        <begin position="486"/>
        <end position="497"/>
    </location>
</feature>
<evidence type="ECO:0000256" key="1">
    <source>
        <dbReference type="ARBA" id="ARBA00004123"/>
    </source>
</evidence>
<feature type="compositionally biased region" description="Polar residues" evidence="12">
    <location>
        <begin position="683"/>
        <end position="700"/>
    </location>
</feature>
<dbReference type="CDD" id="cd18794">
    <property type="entry name" value="SF2_C_RecQ"/>
    <property type="match status" value="1"/>
</dbReference>
<dbReference type="SUPFAM" id="SSF52540">
    <property type="entry name" value="P-loop containing nucleoside triphosphate hydrolases"/>
    <property type="match status" value="2"/>
</dbReference>
<dbReference type="Gene3D" id="3.40.50.300">
    <property type="entry name" value="P-loop containing nucleotide triphosphate hydrolases"/>
    <property type="match status" value="2"/>
</dbReference>
<dbReference type="GO" id="GO:0009378">
    <property type="term" value="F:four-way junction helicase activity"/>
    <property type="evidence" value="ECO:0007669"/>
    <property type="project" value="TreeGrafter"/>
</dbReference>
<evidence type="ECO:0000256" key="3">
    <source>
        <dbReference type="ARBA" id="ARBA00022741"/>
    </source>
</evidence>
<feature type="compositionally biased region" description="Polar residues" evidence="12">
    <location>
        <begin position="794"/>
        <end position="803"/>
    </location>
</feature>
<dbReference type="SMART" id="SM00490">
    <property type="entry name" value="HELICc"/>
    <property type="match status" value="1"/>
</dbReference>
<dbReference type="GO" id="GO:0005634">
    <property type="term" value="C:nucleus"/>
    <property type="evidence" value="ECO:0007669"/>
    <property type="project" value="UniProtKB-SubCell"/>
</dbReference>
<dbReference type="GO" id="GO:0016787">
    <property type="term" value="F:hydrolase activity"/>
    <property type="evidence" value="ECO:0007669"/>
    <property type="project" value="UniProtKB-KW"/>
</dbReference>
<dbReference type="PANTHER" id="PTHR13710">
    <property type="entry name" value="DNA HELICASE RECQ FAMILY MEMBER"/>
    <property type="match status" value="1"/>
</dbReference>
<feature type="compositionally biased region" description="Low complexity" evidence="12">
    <location>
        <begin position="848"/>
        <end position="857"/>
    </location>
</feature>
<dbReference type="GO" id="GO:0005524">
    <property type="term" value="F:ATP binding"/>
    <property type="evidence" value="ECO:0007669"/>
    <property type="project" value="UniProtKB-KW"/>
</dbReference>
<feature type="domain" description="Helicase C-terminal" evidence="15">
    <location>
        <begin position="1116"/>
        <end position="1264"/>
    </location>
</feature>
<feature type="compositionally biased region" description="Polar residues" evidence="12">
    <location>
        <begin position="1749"/>
        <end position="1758"/>
    </location>
</feature>
<dbReference type="FunFam" id="3.40.50.300:FF:000537">
    <property type="entry name" value="Bloom syndrome RecQ-like helicase"/>
    <property type="match status" value="1"/>
</dbReference>
<sequence>MTRHNLNLHISWLISHGVAPPASALDIVQSNANRNTTAQLVEENSNFLEEAKEETPRIVPNPARNQIPVETNNTFVRPPLPHSVATKPQPRESISASEDSQMLKLGSSSKPPRPGLYSQQLATPASTSSTAAPPKSTLSRSYGTFLRERSGTPTSKTPVERSHARLSRRLQTPQTPQQTPRVEIKIESVDLTGDDYGYEHNSRSSSSDLVFGEPTTLWREDSASRAEPLPLGRAGKKRKSDDISRTSPRKRKESAKPEEQFRNARQKSYDNDDFQDIEDIFLSQRDRKTEARDAKILQPSIEDVDPGNELDEFEIMETTRTVETRTRISRVPSGNITTLKSSRPTLEEPSESRIATRSQTPKPQPTIQVQASPMVNIKNSPSSSIQTPRNRKKRRVHNTIRDTDDEDSDIEVKVTCSHRQSARKHPGVIDSLSSKLEEIPSFMSPTRKPRALKSPGSKAGSPLRPISENPTQPQEHAFSAPKGDSPSKSQSQSKPLVLQPSQQLFSSSLTPDDRNLVNTYLKYPAAISSYQQRLEALVKQNAWESMAIMDQGKLVPVDLKNHRMELLDKQKCYVALEELGQICRDLQGDKRTVVQQMLLQTDAGADTTPEEERIAALSRQIKQLEGQISQLLHKSGAIQDGFGTESETAMDLSGSAPMEPKLQDRIPPLPSGQSSLGSAHVVLQTQFPPLPPQASTGSNTRDPETEYHRPSSRIIATNESLGNQYRGSPSPARRSAIPFPAEKQEASSFNRGRAENQGALRQPVFQRDPTPMEYDLDDDELDLLINEEQEIQETNGVSGQTKSKVTEEDFGDDFDDDDPDLLAVAAQVEVQQSFPKPLPKSSTRESSRSVSTASKSRQSGEKRTMYTTDAAHASMMNHPWSADVKKALKDRFGLRGFRKHQLEAINATLSGKDTFVLMPTGGGKSLCYQLPAVVQSGNTRGVTIVISPLLSLMKDQVDHLTARHIQAFLINGETPQTARDKIFSTLGQPKPEQFIQLLYITPEMIGKSAQLMSYLSKLHALKRLARIVVDEAHCVSQWGHDFRPDYKNLSAVRQKYPGVPLIALTATATENVKADCIHNLGMKDCQEFKQSFNRPNLYYEIRTKKGKGSGAECMESMTELILGKHKRQSGIIYTLSRKNCEELAAKLVERGIKAHHFHASMDPALKEEVQRDWQANKWQVVVATIAFGMGIDKPDVRFVIHHTIPKSLEGYYQETGRAGRDGKPSSCYLYYGFQDTRILTKFIDDGEGDAAVKQRHREMLKRMVQFCENRSDCRRADILSYFGERFNKNECGHGCDNCNSDAVFEPKDVTNLVQAAIKVINALDHEHVTLLDVVDILRGSNNKKSKERNSKDMEGYGVASQLARHEVEHLFIKLLMENVVEEYTRMKGQFPHTYIKLGNNYRAFETGRKRLEIMMKASKPPMGVSRSSRRPADKEDVPSTSRNSKAPPTATQFTSPLTPSSRRQSNKASTRYIPDDSESDDYGYTEDAFNQISKPKRASRASSRTLGPPITTDDRMRDLPEMHRFCITDFVQAAKAQDERLRNRDGHRKPYFTENNFRDMAINWTVTESAMLAIPGIDQEKVRLYGKKFIPLIKTAHESYRDMMQAGHNQDMDENHQIVIDLVDSDDEETDEDEYDDDDMSQTEEHSHFFVPREVEEFNRSLAPTSSSRDSSRPAVARQQSAAPAKVYKGNSTIRGRGGRGGKRAPRNSTGSSSGRSYAAGVSKRGGARSRGKKSTTTSRKSSKAAASENSSMMNSFAYNKPSGRGGGGGFGGIGMMPT</sequence>
<feature type="region of interest" description="Disordered" evidence="12">
    <location>
        <begin position="647"/>
        <end position="775"/>
    </location>
</feature>
<dbReference type="InterPro" id="IPR014001">
    <property type="entry name" value="Helicase_ATP-bd"/>
</dbReference>
<accession>A0A9N9PMX5</accession>
<dbReference type="InterPro" id="IPR018982">
    <property type="entry name" value="RQC_domain"/>
</dbReference>
<dbReference type="GO" id="GO:0006260">
    <property type="term" value="P:DNA replication"/>
    <property type="evidence" value="ECO:0007669"/>
    <property type="project" value="InterPro"/>
</dbReference>
<dbReference type="InterPro" id="IPR002464">
    <property type="entry name" value="DNA/RNA_helicase_DEAH_CS"/>
</dbReference>
<feature type="compositionally biased region" description="Low complexity" evidence="12">
    <location>
        <begin position="1735"/>
        <end position="1748"/>
    </location>
</feature>
<feature type="compositionally biased region" description="Polar residues" evidence="12">
    <location>
        <begin position="714"/>
        <end position="727"/>
    </location>
</feature>
<feature type="compositionally biased region" description="Low complexity" evidence="12">
    <location>
        <begin position="171"/>
        <end position="180"/>
    </location>
</feature>
<keyword evidence="17" id="KW-1185">Reference proteome</keyword>
<dbReference type="OrthoDB" id="10261556at2759"/>
<dbReference type="GO" id="GO:0005737">
    <property type="term" value="C:cytoplasm"/>
    <property type="evidence" value="ECO:0007669"/>
    <property type="project" value="TreeGrafter"/>
</dbReference>
<dbReference type="InterPro" id="IPR032284">
    <property type="entry name" value="RecQ_Zn-bd"/>
</dbReference>
<protein>
    <recommendedName>
        <fullName evidence="11">DNA 3'-5' helicase</fullName>
        <ecNumber evidence="11">5.6.2.4</ecNumber>
    </recommendedName>
</protein>
<dbReference type="InterPro" id="IPR036388">
    <property type="entry name" value="WH-like_DNA-bd_sf"/>
</dbReference>
<reference evidence="16" key="1">
    <citation type="submission" date="2021-07" db="EMBL/GenBank/DDBJ databases">
        <authorList>
            <person name="Durling M."/>
        </authorList>
    </citation>
    <scope>NUCLEOTIDE SEQUENCE</scope>
</reference>
<feature type="compositionally biased region" description="Basic residues" evidence="12">
    <location>
        <begin position="1697"/>
        <end position="1706"/>
    </location>
</feature>
<feature type="compositionally biased region" description="Polar residues" evidence="12">
    <location>
        <begin position="92"/>
        <end position="110"/>
    </location>
</feature>
<keyword evidence="8" id="KW-0413">Isomerase</keyword>
<evidence type="ECO:0000313" key="17">
    <source>
        <dbReference type="Proteomes" id="UP000696280"/>
    </source>
</evidence>
<evidence type="ECO:0000313" key="16">
    <source>
        <dbReference type="EMBL" id="CAG8960139.1"/>
    </source>
</evidence>
<feature type="compositionally biased region" description="Acidic residues" evidence="12">
    <location>
        <begin position="808"/>
        <end position="818"/>
    </location>
</feature>
<evidence type="ECO:0000256" key="11">
    <source>
        <dbReference type="ARBA" id="ARBA00034808"/>
    </source>
</evidence>
<dbReference type="InterPro" id="IPR011545">
    <property type="entry name" value="DEAD/DEAH_box_helicase_dom"/>
</dbReference>
<keyword evidence="6" id="KW-0067">ATP-binding</keyword>
<gene>
    <name evidence="16" type="ORF">HYFRA_00010618</name>
</gene>
<evidence type="ECO:0000256" key="5">
    <source>
        <dbReference type="ARBA" id="ARBA00022806"/>
    </source>
</evidence>
<dbReference type="NCBIfam" id="TIGR00614">
    <property type="entry name" value="recQ_fam"/>
    <property type="match status" value="1"/>
</dbReference>
<evidence type="ECO:0000256" key="7">
    <source>
        <dbReference type="ARBA" id="ARBA00023125"/>
    </source>
</evidence>